<name>A0ABT3FV44_9BACT</name>
<dbReference type="Gene3D" id="2.60.120.260">
    <property type="entry name" value="Galactose-binding domain-like"/>
    <property type="match status" value="2"/>
</dbReference>
<keyword evidence="9" id="KW-1185">Reference proteome</keyword>
<dbReference type="EMBL" id="JAPDDS010000017">
    <property type="protein sequence ID" value="MCW1887430.1"/>
    <property type="molecule type" value="Genomic_DNA"/>
</dbReference>
<dbReference type="SUPFAM" id="SSF51445">
    <property type="entry name" value="(Trans)glycosidases"/>
    <property type="match status" value="1"/>
</dbReference>
<sequence>MNGFLRHLTPLGVMLPLLSSASTINWGTAFNIGNDPATVLADFDSSRNGGRSSTGVTAIVSAVNYGYPGVSVNGVSFSSAAGDTDYWSGSGLNAQIDALLSGHTAFGEPWGVQTKTFTLTGLIPGRPYQIQIIGAHDNRTSSSINRREYELARGTLFSGGTLPVLTRGAAAVGGFGTVVGTFVADADTQSISIRSNQQDGNLSDDPDPAISGYVLIGDFADANGDGEPDGWPPVVEPIEYANVQQIMPSDNAARVAEKAAKLLPRANQVAWQRLETTFFIHFGPNTFSGVEWGTGKESPAIFNPTALNAAQWVNEIADAGGKLAILVVKHHDGFCMWPSRYTAHDVASSPWRGGQGDVLREVADACEARGVKLGVYLSPADLFQIESAAGYYGDNSSSVPSVIPTAPASFTSSPTTGRTPVDGHGPWTYTVDSYNRYFLNQLYELLTEYGPISEVWFDGANPKPGTSQGYQHAAWYDLIRKLQPEAVIFGKGPDVRWVGNEDGTARETEWSTLPISAHPDSFNWPDMTATDLGSRSKLSSGSYLWWYPAEADVPILNGWFWNASKTPKSATELIDIHYRSVGRNANLLLNLSPDNRGLVPDNQLTPLRSMAQVIRNTFSTDLASGGTVTATGTNAASILDSDLDSYWESPAGTGAQEIIIDLPAAKSIDVVSLQEPIAVRGQRIEGFAVDTWTGTAWIQRATGTTVGHKRLVRFTSAVNTTRVRIRITTCRLNPSLAEVSLHKQAVATAAPLISARNASGSVTLTHASGRPIRYTLDGSTPLLDSPLYSGPVPLPLGGVIKAIAVGTDGLPSLEASANFPGLASVGWTATADSQETSGAASSAIDGNATTSWTSTATALPHWHRVDMGDARWISGFTYLPPSGGGAGTVLGYRFETSDDGVEWTVRSEGDFGNITNNPVQQEVRFPELKTRWFRFTALTTTTGTNVVRAAEISVIPAGFDAWKRDRGLQSLLPEDEIDGAPALAAYFLGESGGTRFLGRNAEGIELELITRRSTTDVGFDIEVSDDLFVWDDATGEVMLSSEDLGLDYRMTRWSLPEPMVKTKFFARVSYALK</sequence>
<organism evidence="8 9">
    <name type="scientific">Luteolibacter flavescens</name>
    <dbReference type="NCBI Taxonomy" id="1859460"/>
    <lineage>
        <taxon>Bacteria</taxon>
        <taxon>Pseudomonadati</taxon>
        <taxon>Verrucomicrobiota</taxon>
        <taxon>Verrucomicrobiia</taxon>
        <taxon>Verrucomicrobiales</taxon>
        <taxon>Verrucomicrobiaceae</taxon>
        <taxon>Luteolibacter</taxon>
    </lineage>
</organism>
<evidence type="ECO:0000313" key="8">
    <source>
        <dbReference type="EMBL" id="MCW1887430.1"/>
    </source>
</evidence>
<feature type="domain" description="F5/8 type C" evidence="7">
    <location>
        <begin position="808"/>
        <end position="954"/>
    </location>
</feature>
<proteinExistence type="inferred from homology"/>
<evidence type="ECO:0000259" key="7">
    <source>
        <dbReference type="PROSITE" id="PS50022"/>
    </source>
</evidence>
<evidence type="ECO:0000256" key="3">
    <source>
        <dbReference type="ARBA" id="ARBA00022729"/>
    </source>
</evidence>
<evidence type="ECO:0000256" key="6">
    <source>
        <dbReference type="SAM" id="SignalP"/>
    </source>
</evidence>
<dbReference type="InterPro" id="IPR057739">
    <property type="entry name" value="Glyco_hydro_29_N"/>
</dbReference>
<dbReference type="SUPFAM" id="SSF49785">
    <property type="entry name" value="Galactose-binding domain-like"/>
    <property type="match status" value="2"/>
</dbReference>
<evidence type="ECO:0000313" key="9">
    <source>
        <dbReference type="Proteomes" id="UP001207930"/>
    </source>
</evidence>
<dbReference type="InterPro" id="IPR000421">
    <property type="entry name" value="FA58C"/>
</dbReference>
<accession>A0ABT3FV44</accession>
<dbReference type="Proteomes" id="UP001207930">
    <property type="component" value="Unassembled WGS sequence"/>
</dbReference>
<evidence type="ECO:0000256" key="5">
    <source>
        <dbReference type="ARBA" id="ARBA00023295"/>
    </source>
</evidence>
<comment type="similarity">
    <text evidence="1">Belongs to the glycosyl hydrolase 29 family.</text>
</comment>
<dbReference type="InterPro" id="IPR059177">
    <property type="entry name" value="GH29D-like_dom"/>
</dbReference>
<keyword evidence="3 6" id="KW-0732">Signal</keyword>
<dbReference type="InterPro" id="IPR008979">
    <property type="entry name" value="Galactose-bd-like_sf"/>
</dbReference>
<dbReference type="InterPro" id="IPR000933">
    <property type="entry name" value="Glyco_hydro_29"/>
</dbReference>
<gene>
    <name evidence="8" type="ORF">OKA04_22025</name>
</gene>
<keyword evidence="5" id="KW-0326">Glycosidase</keyword>
<evidence type="ECO:0000256" key="2">
    <source>
        <dbReference type="ARBA" id="ARBA00012662"/>
    </source>
</evidence>
<feature type="signal peptide" evidence="6">
    <location>
        <begin position="1"/>
        <end position="21"/>
    </location>
</feature>
<feature type="chain" id="PRO_5047254907" description="alpha-L-fucosidase" evidence="6">
    <location>
        <begin position="22"/>
        <end position="1073"/>
    </location>
</feature>
<dbReference type="Pfam" id="PF01120">
    <property type="entry name" value="Alpha_L_fucos"/>
    <property type="match status" value="1"/>
</dbReference>
<reference evidence="8 9" key="1">
    <citation type="submission" date="2022-10" db="EMBL/GenBank/DDBJ databases">
        <title>Luteolibacter flavescens strain MCCC 1K03193, whole genome shotgun sequencing project.</title>
        <authorList>
            <person name="Zhao G."/>
            <person name="Shen L."/>
        </authorList>
    </citation>
    <scope>NUCLEOTIDE SEQUENCE [LARGE SCALE GENOMIC DNA]</scope>
    <source>
        <strain evidence="8 9">MCCC 1K03193</strain>
    </source>
</reference>
<dbReference type="SMART" id="SM00812">
    <property type="entry name" value="Alpha_L_fucos"/>
    <property type="match status" value="1"/>
</dbReference>
<dbReference type="Pfam" id="PF00754">
    <property type="entry name" value="F5_F8_type_C"/>
    <property type="match status" value="2"/>
</dbReference>
<dbReference type="Pfam" id="PF13290">
    <property type="entry name" value="CHB_HEX_C_1"/>
    <property type="match status" value="1"/>
</dbReference>
<evidence type="ECO:0000256" key="1">
    <source>
        <dbReference type="ARBA" id="ARBA00007951"/>
    </source>
</evidence>
<dbReference type="PANTHER" id="PTHR10030">
    <property type="entry name" value="ALPHA-L-FUCOSIDASE"/>
    <property type="match status" value="1"/>
</dbReference>
<dbReference type="PROSITE" id="PS50022">
    <property type="entry name" value="FA58C_3"/>
    <property type="match status" value="1"/>
</dbReference>
<protein>
    <recommendedName>
        <fullName evidence="2">alpha-L-fucosidase</fullName>
        <ecNumber evidence="2">3.2.1.51</ecNumber>
    </recommendedName>
</protein>
<keyword evidence="4" id="KW-0378">Hydrolase</keyword>
<comment type="caution">
    <text evidence="8">The sequence shown here is derived from an EMBL/GenBank/DDBJ whole genome shotgun (WGS) entry which is preliminary data.</text>
</comment>
<evidence type="ECO:0000256" key="4">
    <source>
        <dbReference type="ARBA" id="ARBA00022801"/>
    </source>
</evidence>
<dbReference type="RefSeq" id="WP_264503385.1">
    <property type="nucleotide sequence ID" value="NZ_JAPDDS010000017.1"/>
</dbReference>
<dbReference type="EC" id="3.2.1.51" evidence="2"/>
<dbReference type="Gene3D" id="3.20.20.80">
    <property type="entry name" value="Glycosidases"/>
    <property type="match status" value="1"/>
</dbReference>
<dbReference type="PANTHER" id="PTHR10030:SF37">
    <property type="entry name" value="ALPHA-L-FUCOSIDASE-RELATED"/>
    <property type="match status" value="1"/>
</dbReference>
<dbReference type="InterPro" id="IPR017853">
    <property type="entry name" value="GH"/>
</dbReference>